<evidence type="ECO:0000313" key="3">
    <source>
        <dbReference type="Proteomes" id="UP000325292"/>
    </source>
</evidence>
<gene>
    <name evidence="2" type="ORF">BXT84_04460</name>
</gene>
<keyword evidence="1" id="KW-0812">Transmembrane</keyword>
<feature type="transmembrane region" description="Helical" evidence="1">
    <location>
        <begin position="253"/>
        <end position="270"/>
    </location>
</feature>
<evidence type="ECO:0000313" key="2">
    <source>
        <dbReference type="EMBL" id="AUW93297.1"/>
    </source>
</evidence>
<evidence type="ECO:0000256" key="1">
    <source>
        <dbReference type="SAM" id="Phobius"/>
    </source>
</evidence>
<name>A0ABM6RPN2_9FIRM</name>
<keyword evidence="3" id="KW-1185">Reference proteome</keyword>
<reference evidence="2 3" key="1">
    <citation type="journal article" date="2019" name="Sci. Rep.">
        <title>Sulfobacillus thermotolerans: new insights into resistance and metabolic capacities of acidophilic chemolithotrophs.</title>
        <authorList>
            <person name="Panyushkina A.E."/>
            <person name="Babenko V.V."/>
            <person name="Nikitina A.S."/>
            <person name="Selezneva O.V."/>
            <person name="Tsaplina I.A."/>
            <person name="Letarova M.A."/>
            <person name="Kostryukova E.S."/>
            <person name="Letarov A.V."/>
        </authorList>
    </citation>
    <scope>NUCLEOTIDE SEQUENCE [LARGE SCALE GENOMIC DNA]</scope>
    <source>
        <strain evidence="2 3">Kr1</strain>
    </source>
</reference>
<dbReference type="EMBL" id="CP019454">
    <property type="protein sequence ID" value="AUW93297.1"/>
    <property type="molecule type" value="Genomic_DNA"/>
</dbReference>
<keyword evidence="1" id="KW-0472">Membrane</keyword>
<sequence>MDLWIVLRIVSLTGERLAYRVFGRDRASPWAVMGLSYVGAAVWLWAIAAWKGTSGFDWQALGPGTLYAGAFALSTMSLVIGEASQVSPWSNATTLLLFLIHPAHLPPTSWLLIGLFAVGAWWQVQGHLSKPVWMMLASDGLLAMGRLADVHVQSPDPWTYGASLMTCVASWMIAAVFWHQEGKAVFRVAKAMPVTTGIVGLLNAIAYVSVVILLKRWPASLVEASSAVAAFFAALIAVYLFREAANSRRIGGAAIMTVTAVLLILDYSRVAGHQGLGDPW</sequence>
<dbReference type="RefSeq" id="WP_103374392.1">
    <property type="nucleotide sequence ID" value="NZ_CP133983.1"/>
</dbReference>
<feature type="transmembrane region" description="Helical" evidence="1">
    <location>
        <begin position="107"/>
        <end position="124"/>
    </location>
</feature>
<feature type="transmembrane region" description="Helical" evidence="1">
    <location>
        <begin position="220"/>
        <end position="241"/>
    </location>
</feature>
<keyword evidence="1" id="KW-1133">Transmembrane helix</keyword>
<accession>A0ABM6RPN2</accession>
<feature type="transmembrane region" description="Helical" evidence="1">
    <location>
        <begin position="60"/>
        <end position="80"/>
    </location>
</feature>
<dbReference type="Proteomes" id="UP000325292">
    <property type="component" value="Chromosome"/>
</dbReference>
<organism evidence="2 3">
    <name type="scientific">Sulfobacillus thermotolerans</name>
    <dbReference type="NCBI Taxonomy" id="338644"/>
    <lineage>
        <taxon>Bacteria</taxon>
        <taxon>Bacillati</taxon>
        <taxon>Bacillota</taxon>
        <taxon>Clostridia</taxon>
        <taxon>Eubacteriales</taxon>
        <taxon>Clostridiales Family XVII. Incertae Sedis</taxon>
        <taxon>Sulfobacillus</taxon>
    </lineage>
</organism>
<feature type="transmembrane region" description="Helical" evidence="1">
    <location>
        <begin position="28"/>
        <end position="48"/>
    </location>
</feature>
<protein>
    <recommendedName>
        <fullName evidence="4">EamA domain-containing protein</fullName>
    </recommendedName>
</protein>
<feature type="transmembrane region" description="Helical" evidence="1">
    <location>
        <begin position="191"/>
        <end position="214"/>
    </location>
</feature>
<feature type="transmembrane region" description="Helical" evidence="1">
    <location>
        <begin position="160"/>
        <end position="179"/>
    </location>
</feature>
<evidence type="ECO:0008006" key="4">
    <source>
        <dbReference type="Google" id="ProtNLM"/>
    </source>
</evidence>
<proteinExistence type="predicted"/>